<evidence type="ECO:0000256" key="1">
    <source>
        <dbReference type="SAM" id="MobiDB-lite"/>
    </source>
</evidence>
<sequence>MPDKAPAGQTDLSADNHETNAKMTEAGVTGEQLARSNEPDFTGALTAKKQGEEHSDTTPAAVRASESQTLAAATGDAKATGLAAVAGLTGAKGNQAQKSAAAENATKSKD</sequence>
<reference evidence="2 3" key="1">
    <citation type="submission" date="2020-08" db="EMBL/GenBank/DDBJ databases">
        <title>Sequencing the genomes of 1000 actinobacteria strains.</title>
        <authorList>
            <person name="Klenk H.-P."/>
        </authorList>
    </citation>
    <scope>NUCLEOTIDE SEQUENCE [LARGE SCALE GENOMIC DNA]</scope>
    <source>
        <strain evidence="2 3">DSM 45486</strain>
    </source>
</reference>
<evidence type="ECO:0000313" key="2">
    <source>
        <dbReference type="EMBL" id="MBB5804744.1"/>
    </source>
</evidence>
<accession>A0A7W9HMY8</accession>
<proteinExistence type="predicted"/>
<evidence type="ECO:0000313" key="3">
    <source>
        <dbReference type="Proteomes" id="UP000552097"/>
    </source>
</evidence>
<keyword evidence="3" id="KW-1185">Reference proteome</keyword>
<gene>
    <name evidence="2" type="ORF">F4560_004512</name>
</gene>
<protein>
    <submittedName>
        <fullName evidence="2">Uncharacterized protein</fullName>
    </submittedName>
</protein>
<organism evidence="2 3">
    <name type="scientific">Saccharothrix ecbatanensis</name>
    <dbReference type="NCBI Taxonomy" id="1105145"/>
    <lineage>
        <taxon>Bacteria</taxon>
        <taxon>Bacillati</taxon>
        <taxon>Actinomycetota</taxon>
        <taxon>Actinomycetes</taxon>
        <taxon>Pseudonocardiales</taxon>
        <taxon>Pseudonocardiaceae</taxon>
        <taxon>Saccharothrix</taxon>
    </lineage>
</organism>
<name>A0A7W9HMY8_9PSEU</name>
<feature type="region of interest" description="Disordered" evidence="1">
    <location>
        <begin position="90"/>
        <end position="110"/>
    </location>
</feature>
<dbReference type="EMBL" id="JACHMO010000001">
    <property type="protein sequence ID" value="MBB5804744.1"/>
    <property type="molecule type" value="Genomic_DNA"/>
</dbReference>
<feature type="region of interest" description="Disordered" evidence="1">
    <location>
        <begin position="1"/>
        <end position="69"/>
    </location>
</feature>
<dbReference type="AlphaFoldDB" id="A0A7W9HMY8"/>
<dbReference type="Proteomes" id="UP000552097">
    <property type="component" value="Unassembled WGS sequence"/>
</dbReference>
<comment type="caution">
    <text evidence="2">The sequence shown here is derived from an EMBL/GenBank/DDBJ whole genome shotgun (WGS) entry which is preliminary data.</text>
</comment>